<sequence>MEFTEWWNKYYSSRSMGDEALISRLESGFNQLQIENIKSKVKTR</sequence>
<feature type="non-terminal residue" evidence="1">
    <location>
        <position position="44"/>
    </location>
</feature>
<keyword evidence="2" id="KW-1185">Reference proteome</keyword>
<protein>
    <submittedName>
        <fullName evidence="1">Uncharacterized protein</fullName>
    </submittedName>
</protein>
<dbReference type="Proteomes" id="UP000265520">
    <property type="component" value="Unassembled WGS sequence"/>
</dbReference>
<organism evidence="1 2">
    <name type="scientific">Trifolium medium</name>
    <dbReference type="NCBI Taxonomy" id="97028"/>
    <lineage>
        <taxon>Eukaryota</taxon>
        <taxon>Viridiplantae</taxon>
        <taxon>Streptophyta</taxon>
        <taxon>Embryophyta</taxon>
        <taxon>Tracheophyta</taxon>
        <taxon>Spermatophyta</taxon>
        <taxon>Magnoliopsida</taxon>
        <taxon>eudicotyledons</taxon>
        <taxon>Gunneridae</taxon>
        <taxon>Pentapetalae</taxon>
        <taxon>rosids</taxon>
        <taxon>fabids</taxon>
        <taxon>Fabales</taxon>
        <taxon>Fabaceae</taxon>
        <taxon>Papilionoideae</taxon>
        <taxon>50 kb inversion clade</taxon>
        <taxon>NPAAA clade</taxon>
        <taxon>Hologalegina</taxon>
        <taxon>IRL clade</taxon>
        <taxon>Trifolieae</taxon>
        <taxon>Trifolium</taxon>
    </lineage>
</organism>
<proteinExistence type="predicted"/>
<dbReference type="AlphaFoldDB" id="A0A392T875"/>
<reference evidence="1 2" key="1">
    <citation type="journal article" date="2018" name="Front. Plant Sci.">
        <title>Red Clover (Trifolium pratense) and Zigzag Clover (T. medium) - A Picture of Genomic Similarities and Differences.</title>
        <authorList>
            <person name="Dluhosova J."/>
            <person name="Istvanek J."/>
            <person name="Nedelnik J."/>
            <person name="Repkova J."/>
        </authorList>
    </citation>
    <scope>NUCLEOTIDE SEQUENCE [LARGE SCALE GENOMIC DNA]</scope>
    <source>
        <strain evidence="2">cv. 10/8</strain>
        <tissue evidence="1">Leaf</tissue>
    </source>
</reference>
<dbReference type="EMBL" id="LXQA010515430">
    <property type="protein sequence ID" value="MCI56627.1"/>
    <property type="molecule type" value="Genomic_DNA"/>
</dbReference>
<evidence type="ECO:0000313" key="2">
    <source>
        <dbReference type="Proteomes" id="UP000265520"/>
    </source>
</evidence>
<comment type="caution">
    <text evidence="1">The sequence shown here is derived from an EMBL/GenBank/DDBJ whole genome shotgun (WGS) entry which is preliminary data.</text>
</comment>
<accession>A0A392T875</accession>
<name>A0A392T875_9FABA</name>
<evidence type="ECO:0000313" key="1">
    <source>
        <dbReference type="EMBL" id="MCI56627.1"/>
    </source>
</evidence>